<evidence type="ECO:0000313" key="1">
    <source>
        <dbReference type="EMBL" id="PPK83392.1"/>
    </source>
</evidence>
<dbReference type="EMBL" id="PTJA01000001">
    <property type="protein sequence ID" value="PPK83392.1"/>
    <property type="molecule type" value="Genomic_DNA"/>
</dbReference>
<keyword evidence="2" id="KW-1185">Reference proteome</keyword>
<sequence>MTGMQYVITLPGDYDMDIIRKRVKENGNKTDGFPGLKYKCYLIREKGMDGFEQAYAPLYLWDQEEGMNQFLFGGYYDQIIKSFGWQQVNIGVPLFAEFDNQFLNSRYVMEITGSISPELSLSNVPRKIRLMTESKEEITGQVCIYNPDKWKYSVFLFMKERPQIQEGCRIYQILHISEGRSR</sequence>
<dbReference type="InterPro" id="IPR032349">
    <property type="entry name" value="DUF4865"/>
</dbReference>
<accession>A0A2S6HZ22</accession>
<dbReference type="AlphaFoldDB" id="A0A2S6HZ22"/>
<reference evidence="1 2" key="1">
    <citation type="submission" date="2018-02" db="EMBL/GenBank/DDBJ databases">
        <title>Genomic Encyclopedia of Archaeal and Bacterial Type Strains, Phase II (KMG-II): from individual species to whole genera.</title>
        <authorList>
            <person name="Goeker M."/>
        </authorList>
    </citation>
    <scope>NUCLEOTIDE SEQUENCE [LARGE SCALE GENOMIC DNA]</scope>
    <source>
        <strain evidence="1 2">DSM 3808</strain>
    </source>
</reference>
<proteinExistence type="predicted"/>
<gene>
    <name evidence="1" type="ORF">BXY41_101456</name>
</gene>
<name>A0A2S6HZ22_9FIRM</name>
<evidence type="ECO:0000313" key="2">
    <source>
        <dbReference type="Proteomes" id="UP000237749"/>
    </source>
</evidence>
<dbReference type="Proteomes" id="UP000237749">
    <property type="component" value="Unassembled WGS sequence"/>
</dbReference>
<organism evidence="1 2">
    <name type="scientific">Lacrimispora xylanisolvens</name>
    <dbReference type="NCBI Taxonomy" id="384636"/>
    <lineage>
        <taxon>Bacteria</taxon>
        <taxon>Bacillati</taxon>
        <taxon>Bacillota</taxon>
        <taxon>Clostridia</taxon>
        <taxon>Lachnospirales</taxon>
        <taxon>Lachnospiraceae</taxon>
        <taxon>Lacrimispora</taxon>
    </lineage>
</organism>
<protein>
    <submittedName>
        <fullName evidence="1">Uncharacterized protein DUF4865</fullName>
    </submittedName>
</protein>
<comment type="caution">
    <text evidence="1">The sequence shown here is derived from an EMBL/GenBank/DDBJ whole genome shotgun (WGS) entry which is preliminary data.</text>
</comment>
<dbReference type="OrthoDB" id="2065010at2"/>
<dbReference type="Pfam" id="PF16157">
    <property type="entry name" value="DUF4865"/>
    <property type="match status" value="1"/>
</dbReference>
<dbReference type="RefSeq" id="WP_104434128.1">
    <property type="nucleotide sequence ID" value="NZ_PTJA01000001.1"/>
</dbReference>